<reference evidence="2 3" key="1">
    <citation type="submission" date="2016-11" db="EMBL/GenBank/DDBJ databases">
        <authorList>
            <person name="Jaros S."/>
            <person name="Januszkiewicz K."/>
            <person name="Wedrychowicz H."/>
        </authorList>
    </citation>
    <scope>NUCLEOTIDE SEQUENCE [LARGE SCALE GENOMIC DNA]</scope>
    <source>
        <strain evidence="2 3">GAS499</strain>
    </source>
</reference>
<protein>
    <submittedName>
        <fullName evidence="2">Uncharacterized protein</fullName>
    </submittedName>
</protein>
<feature type="compositionally biased region" description="Basic and acidic residues" evidence="1">
    <location>
        <begin position="14"/>
        <end position="37"/>
    </location>
</feature>
<feature type="region of interest" description="Disordered" evidence="1">
    <location>
        <begin position="1"/>
        <end position="44"/>
    </location>
</feature>
<accession>A0A1M6IZI7</accession>
<dbReference type="Proteomes" id="UP000189935">
    <property type="component" value="Chromosome I"/>
</dbReference>
<evidence type="ECO:0000256" key="1">
    <source>
        <dbReference type="SAM" id="MobiDB-lite"/>
    </source>
</evidence>
<dbReference type="EMBL" id="LT670844">
    <property type="protein sequence ID" value="SHJ39813.1"/>
    <property type="molecule type" value="Genomic_DNA"/>
</dbReference>
<evidence type="ECO:0000313" key="3">
    <source>
        <dbReference type="Proteomes" id="UP000189935"/>
    </source>
</evidence>
<dbReference type="OrthoDB" id="280680at2"/>
<name>A0A1M6IZI7_9BRAD</name>
<dbReference type="RefSeq" id="WP_154071094.1">
    <property type="nucleotide sequence ID" value="NZ_LT670844.1"/>
</dbReference>
<organism evidence="2 3">
    <name type="scientific">Bradyrhizobium lablabi</name>
    <dbReference type="NCBI Taxonomy" id="722472"/>
    <lineage>
        <taxon>Bacteria</taxon>
        <taxon>Pseudomonadati</taxon>
        <taxon>Pseudomonadota</taxon>
        <taxon>Alphaproteobacteria</taxon>
        <taxon>Hyphomicrobiales</taxon>
        <taxon>Nitrobacteraceae</taxon>
        <taxon>Bradyrhizobium</taxon>
    </lineage>
</organism>
<sequence length="246" mass="26938">MTKHRGYYDDDGNEHDYGQDLSDNEHRDDGEHRGREDGNDDASVHRYGTLDANAIDPTHPGQMYFGNGNLATGYEIADNAKEHVEVGLKVHQRGGIGDQTPTFDSHGDPIYTEAAGLQTPTRANWNFDFSADTKLGGGNHTLSQFDFRITVANGTHSETFDLAKDGSHVWISEQNPTHGFGGDDFTHPASPGVVASQAENSVNLAFHAFDDFGSHRLDAGQHYEITLQALEHHEQIAAVHSFVVLA</sequence>
<proteinExistence type="predicted"/>
<dbReference type="AlphaFoldDB" id="A0A1M6IZI7"/>
<evidence type="ECO:0000313" key="2">
    <source>
        <dbReference type="EMBL" id="SHJ39813.1"/>
    </source>
</evidence>
<gene>
    <name evidence="2" type="ORF">SAMN05444159_0511</name>
</gene>